<keyword evidence="1 5" id="KW-0963">Cytoplasm</keyword>
<dbReference type="InterPro" id="IPR009000">
    <property type="entry name" value="Transl_B-barrel_sf"/>
</dbReference>
<reference evidence="8" key="1">
    <citation type="submission" date="2016-01" db="EMBL/GenBank/DDBJ databases">
        <authorList>
            <person name="Oliw E.H."/>
        </authorList>
    </citation>
    <scope>NUCLEOTIDE SEQUENCE [LARGE SCALE GENOMIC DNA]</scope>
    <source>
        <strain evidence="8">KA00182</strain>
    </source>
</reference>
<keyword evidence="10" id="KW-1185">Reference proteome</keyword>
<keyword evidence="4 5" id="KW-0143">Chaperone</keyword>
<dbReference type="GO" id="GO:0006364">
    <property type="term" value="P:rRNA processing"/>
    <property type="evidence" value="ECO:0007669"/>
    <property type="project" value="UniProtKB-UniRule"/>
</dbReference>
<dbReference type="SUPFAM" id="SSF50346">
    <property type="entry name" value="PRC-barrel domain"/>
    <property type="match status" value="1"/>
</dbReference>
<dbReference type="GO" id="GO:0005840">
    <property type="term" value="C:ribosome"/>
    <property type="evidence" value="ECO:0007669"/>
    <property type="project" value="InterPro"/>
</dbReference>
<dbReference type="STRING" id="1588748.HMPREF3182_00941"/>
<comment type="subunit">
    <text evidence="5">Binds ribosomal protein uS19.</text>
</comment>
<dbReference type="PANTHER" id="PTHR33692">
    <property type="entry name" value="RIBOSOME MATURATION FACTOR RIMM"/>
    <property type="match status" value="1"/>
</dbReference>
<name>A0A134CF97_9FIRM</name>
<gene>
    <name evidence="5" type="primary">rimM</name>
    <name evidence="9" type="ORF">CAL30_06770</name>
    <name evidence="8" type="ORF">HMPREF3182_00941</name>
</gene>
<dbReference type="GO" id="GO:0005737">
    <property type="term" value="C:cytoplasm"/>
    <property type="evidence" value="ECO:0007669"/>
    <property type="project" value="UniProtKB-SubCell"/>
</dbReference>
<sequence length="167" mass="18853">MASLDLFTIGQIVAPHGVRGDVRIYPDTDFPERFLKMKYGYIGGRRYKVMAARFHKRVVLMKFAGVDDRNSAELLVQQALQVPREELMPLPKGTYYIFDIIGASVYDTQNAYLGVLTEVLKTGSNDVYVVTDDDGQEQLFAAIPSVVKEIDIEHKKVVLDPPEWVEA</sequence>
<dbReference type="InterPro" id="IPR056792">
    <property type="entry name" value="PRC_RimM"/>
</dbReference>
<dbReference type="PANTHER" id="PTHR33692:SF1">
    <property type="entry name" value="RIBOSOME MATURATION FACTOR RIMM"/>
    <property type="match status" value="1"/>
</dbReference>
<reference evidence="10" key="2">
    <citation type="submission" date="2016-01" db="EMBL/GenBank/DDBJ databases">
        <authorList>
            <person name="Mitreva M."/>
            <person name="Pepin K.H."/>
            <person name="Mihindukulasuriya K.A."/>
            <person name="Fulton R."/>
            <person name="Fronick C."/>
            <person name="O'Laughlin M."/>
            <person name="Miner T."/>
            <person name="Herter B."/>
            <person name="Rosa B.A."/>
            <person name="Cordes M."/>
            <person name="Tomlinson C."/>
            <person name="Wollam A."/>
            <person name="Palsikar V.B."/>
            <person name="Mardis E.R."/>
            <person name="Wilson R.K."/>
        </authorList>
    </citation>
    <scope>NUCLEOTIDE SEQUENCE [LARGE SCALE GENOMIC DNA]</scope>
    <source>
        <strain evidence="10">KA00182</strain>
    </source>
</reference>
<dbReference type="Gene3D" id="2.30.30.240">
    <property type="entry name" value="PRC-barrel domain"/>
    <property type="match status" value="1"/>
</dbReference>
<evidence type="ECO:0000313" key="8">
    <source>
        <dbReference type="EMBL" id="KXB90860.1"/>
    </source>
</evidence>
<accession>A0A134CF97</accession>
<dbReference type="PATRIC" id="fig|1588748.3.peg.905"/>
<dbReference type="NCBIfam" id="TIGR02273">
    <property type="entry name" value="16S_RimM"/>
    <property type="match status" value="1"/>
</dbReference>
<dbReference type="Pfam" id="PF01782">
    <property type="entry name" value="RimM"/>
    <property type="match status" value="1"/>
</dbReference>
<comment type="domain">
    <text evidence="5">The PRC barrel domain binds ribosomal protein uS19.</text>
</comment>
<evidence type="ECO:0000256" key="1">
    <source>
        <dbReference type="ARBA" id="ARBA00022490"/>
    </source>
</evidence>
<evidence type="ECO:0000259" key="7">
    <source>
        <dbReference type="Pfam" id="PF24986"/>
    </source>
</evidence>
<dbReference type="InterPro" id="IPR011961">
    <property type="entry name" value="RimM"/>
</dbReference>
<dbReference type="GO" id="GO:0042274">
    <property type="term" value="P:ribosomal small subunit biogenesis"/>
    <property type="evidence" value="ECO:0007669"/>
    <property type="project" value="UniProtKB-UniRule"/>
</dbReference>
<dbReference type="EMBL" id="NFMF01000011">
    <property type="protein sequence ID" value="PNH20743.1"/>
    <property type="molecule type" value="Genomic_DNA"/>
</dbReference>
<dbReference type="GO" id="GO:0043022">
    <property type="term" value="F:ribosome binding"/>
    <property type="evidence" value="ECO:0007669"/>
    <property type="project" value="InterPro"/>
</dbReference>
<proteinExistence type="inferred from homology"/>
<dbReference type="InterPro" id="IPR036976">
    <property type="entry name" value="RimM_N_sf"/>
</dbReference>
<comment type="similarity">
    <text evidence="5">Belongs to the RimM family.</text>
</comment>
<dbReference type="HAMAP" id="MF_00014">
    <property type="entry name" value="Ribosome_mat_RimM"/>
    <property type="match status" value="1"/>
</dbReference>
<evidence type="ECO:0000256" key="3">
    <source>
        <dbReference type="ARBA" id="ARBA00022552"/>
    </source>
</evidence>
<comment type="subcellular location">
    <subcellularLocation>
        <location evidence="5">Cytoplasm</location>
    </subcellularLocation>
</comment>
<evidence type="ECO:0000259" key="6">
    <source>
        <dbReference type="Pfam" id="PF01782"/>
    </source>
</evidence>
<dbReference type="RefSeq" id="WP_007391925.1">
    <property type="nucleotide sequence ID" value="NZ_KQ960952.1"/>
</dbReference>
<comment type="function">
    <text evidence="5">An accessory protein needed during the final step in the assembly of 30S ribosomal subunit, possibly for assembly of the head region. Essential for efficient processing of 16S rRNA. May be needed both before and after RbfA during the maturation of 16S rRNA. It has affinity for free ribosomal 30S subunits but not for 70S ribosomes.</text>
</comment>
<dbReference type="Proteomes" id="UP000070160">
    <property type="component" value="Unassembled WGS sequence"/>
</dbReference>
<comment type="caution">
    <text evidence="8">The sequence shown here is derived from an EMBL/GenBank/DDBJ whole genome shotgun (WGS) entry which is preliminary data.</text>
</comment>
<accession>A0A2J8B7J0</accession>
<feature type="domain" description="RimM N-terminal" evidence="6">
    <location>
        <begin position="8"/>
        <end position="85"/>
    </location>
</feature>
<evidence type="ECO:0000313" key="10">
    <source>
        <dbReference type="Proteomes" id="UP000070160"/>
    </source>
</evidence>
<evidence type="ECO:0000256" key="4">
    <source>
        <dbReference type="ARBA" id="ARBA00023186"/>
    </source>
</evidence>
<dbReference type="InterPro" id="IPR002676">
    <property type="entry name" value="RimM_N"/>
</dbReference>
<reference evidence="9 11" key="3">
    <citation type="submission" date="2017-05" db="EMBL/GenBank/DDBJ databases">
        <authorList>
            <person name="Song R."/>
            <person name="Chenine A.L."/>
            <person name="Ruprecht R.M."/>
        </authorList>
    </citation>
    <scope>NUCLEOTIDE SEQUENCE [LARGE SCALE GENOMIC DNA]</scope>
    <source>
        <strain evidence="9 11">KA00229</strain>
    </source>
</reference>
<dbReference type="AlphaFoldDB" id="A0A134CF97"/>
<dbReference type="Pfam" id="PF24986">
    <property type="entry name" value="PRC_RimM"/>
    <property type="match status" value="1"/>
</dbReference>
<feature type="domain" description="Ribosome maturation factor RimM PRC barrel" evidence="7">
    <location>
        <begin position="98"/>
        <end position="163"/>
    </location>
</feature>
<keyword evidence="3 5" id="KW-0698">rRNA processing</keyword>
<dbReference type="Gene3D" id="2.40.30.60">
    <property type="entry name" value="RimM"/>
    <property type="match status" value="1"/>
</dbReference>
<dbReference type="EMBL" id="LSDT01000043">
    <property type="protein sequence ID" value="KXB90860.1"/>
    <property type="molecule type" value="Genomic_DNA"/>
</dbReference>
<evidence type="ECO:0000313" key="9">
    <source>
        <dbReference type="EMBL" id="PNH20743.1"/>
    </source>
</evidence>
<keyword evidence="2 5" id="KW-0690">Ribosome biogenesis</keyword>
<evidence type="ECO:0000256" key="5">
    <source>
        <dbReference type="HAMAP-Rule" id="MF_00014"/>
    </source>
</evidence>
<dbReference type="SUPFAM" id="SSF50447">
    <property type="entry name" value="Translation proteins"/>
    <property type="match status" value="1"/>
</dbReference>
<dbReference type="InterPro" id="IPR011033">
    <property type="entry name" value="PRC_barrel-like_sf"/>
</dbReference>
<evidence type="ECO:0000256" key="2">
    <source>
        <dbReference type="ARBA" id="ARBA00022517"/>
    </source>
</evidence>
<evidence type="ECO:0000313" key="11">
    <source>
        <dbReference type="Proteomes" id="UP000242958"/>
    </source>
</evidence>
<protein>
    <recommendedName>
        <fullName evidence="5">Ribosome maturation factor RimM</fullName>
    </recommendedName>
</protein>
<dbReference type="Proteomes" id="UP000242958">
    <property type="component" value="Unassembled WGS sequence"/>
</dbReference>
<organism evidence="8 10">
    <name type="scientific">Megasphaera hutchinsoni</name>
    <dbReference type="NCBI Taxonomy" id="1588748"/>
    <lineage>
        <taxon>Bacteria</taxon>
        <taxon>Bacillati</taxon>
        <taxon>Bacillota</taxon>
        <taxon>Negativicutes</taxon>
        <taxon>Veillonellales</taxon>
        <taxon>Veillonellaceae</taxon>
        <taxon>Megasphaera</taxon>
    </lineage>
</organism>